<dbReference type="AlphaFoldDB" id="A0A6J6P7R6"/>
<sequence length="171" mass="18692">MTDLRRAGSRRRGWARARFLPAHLVRRFWWAVTARPLGPVASSFVSSNLLPAERELFERMSASDQRHHVQVACRFVNGFSAAAPREWVAGALLHDIGKLSCGLGTFRRVIATLTPVVGRGDGPFARYRRHEAIGASLLLAVGSEATTVALVGHWPEAPVEAACALDRADEV</sequence>
<dbReference type="EMBL" id="CAEZYY010000025">
    <property type="protein sequence ID" value="CAB4761513.1"/>
    <property type="molecule type" value="Genomic_DNA"/>
</dbReference>
<protein>
    <submittedName>
        <fullName evidence="1">Unannotated protein</fullName>
    </submittedName>
</protein>
<evidence type="ECO:0000313" key="3">
    <source>
        <dbReference type="EMBL" id="CAB4859725.1"/>
    </source>
</evidence>
<name>A0A6J6P7R6_9ZZZZ</name>
<organism evidence="1">
    <name type="scientific">freshwater metagenome</name>
    <dbReference type="NCBI Taxonomy" id="449393"/>
    <lineage>
        <taxon>unclassified sequences</taxon>
        <taxon>metagenomes</taxon>
        <taxon>ecological metagenomes</taxon>
    </lineage>
</organism>
<dbReference type="EMBL" id="CAEZXX010000007">
    <property type="protein sequence ID" value="CAB4694656.1"/>
    <property type="molecule type" value="Genomic_DNA"/>
</dbReference>
<evidence type="ECO:0000313" key="2">
    <source>
        <dbReference type="EMBL" id="CAB4761513.1"/>
    </source>
</evidence>
<gene>
    <name evidence="1" type="ORF">UFOPK2602_00219</name>
    <name evidence="2" type="ORF">UFOPK2806_01698</name>
    <name evidence="3" type="ORF">UFOPK3417_00153</name>
</gene>
<proteinExistence type="predicted"/>
<dbReference type="EMBL" id="CAFBLR010000006">
    <property type="protein sequence ID" value="CAB4859725.1"/>
    <property type="molecule type" value="Genomic_DNA"/>
</dbReference>
<accession>A0A6J6P7R6</accession>
<evidence type="ECO:0000313" key="1">
    <source>
        <dbReference type="EMBL" id="CAB4694656.1"/>
    </source>
</evidence>
<reference evidence="1" key="1">
    <citation type="submission" date="2020-05" db="EMBL/GenBank/DDBJ databases">
        <authorList>
            <person name="Chiriac C."/>
            <person name="Salcher M."/>
            <person name="Ghai R."/>
            <person name="Kavagutti S V."/>
        </authorList>
    </citation>
    <scope>NUCLEOTIDE SEQUENCE</scope>
</reference>
<dbReference type="Gene3D" id="1.10.3210.10">
    <property type="entry name" value="Hypothetical protein af1432"/>
    <property type="match status" value="1"/>
</dbReference>